<dbReference type="InterPro" id="IPR004910">
    <property type="entry name" value="Yippee/Mis18/Cereblon"/>
</dbReference>
<dbReference type="InterPro" id="IPR034751">
    <property type="entry name" value="Yippee"/>
</dbReference>
<dbReference type="Proteomes" id="UP000193685">
    <property type="component" value="Unassembled WGS sequence"/>
</dbReference>
<dbReference type="GeneID" id="63785986"/>
<evidence type="ECO:0000313" key="7">
    <source>
        <dbReference type="Proteomes" id="UP000193685"/>
    </source>
</evidence>
<dbReference type="STRING" id="56484.A0A1Y2FGV6"/>
<reference evidence="6 7" key="1">
    <citation type="submission" date="2016-07" db="EMBL/GenBank/DDBJ databases">
        <title>Pervasive Adenine N6-methylation of Active Genes in Fungi.</title>
        <authorList>
            <consortium name="DOE Joint Genome Institute"/>
            <person name="Mondo S.J."/>
            <person name="Dannebaum R.O."/>
            <person name="Kuo R.C."/>
            <person name="Labutti K."/>
            <person name="Haridas S."/>
            <person name="Kuo A."/>
            <person name="Salamov A."/>
            <person name="Ahrendt S.R."/>
            <person name="Lipzen A."/>
            <person name="Sullivan W."/>
            <person name="Andreopoulos W.B."/>
            <person name="Clum A."/>
            <person name="Lindquist E."/>
            <person name="Daum C."/>
            <person name="Ramamoorthy G.K."/>
            <person name="Gryganskyi A."/>
            <person name="Culley D."/>
            <person name="Magnuson J.K."/>
            <person name="James T.Y."/>
            <person name="O'Malley M.A."/>
            <person name="Stajich J.E."/>
            <person name="Spatafora J.W."/>
            <person name="Visel A."/>
            <person name="Grigoriev I.V."/>
        </authorList>
    </citation>
    <scope>NUCLEOTIDE SEQUENCE [LARGE SCALE GENOMIC DNA]</scope>
    <source>
        <strain evidence="6 7">12-1054</strain>
    </source>
</reference>
<dbReference type="OrthoDB" id="6407410at2759"/>
<keyword evidence="3" id="KW-0862">Zinc</keyword>
<dbReference type="InterPro" id="IPR039058">
    <property type="entry name" value="Yippee_fam"/>
</dbReference>
<dbReference type="Pfam" id="PF03226">
    <property type="entry name" value="Yippee-Mis18"/>
    <property type="match status" value="1"/>
</dbReference>
<dbReference type="RefSeq" id="XP_040725179.1">
    <property type="nucleotide sequence ID" value="XM_040869387.1"/>
</dbReference>
<evidence type="ECO:0000256" key="2">
    <source>
        <dbReference type="ARBA" id="ARBA00022723"/>
    </source>
</evidence>
<evidence type="ECO:0000256" key="4">
    <source>
        <dbReference type="RuleBase" id="RU110713"/>
    </source>
</evidence>
<dbReference type="AlphaFoldDB" id="A0A1Y2FGV6"/>
<evidence type="ECO:0000256" key="3">
    <source>
        <dbReference type="ARBA" id="ARBA00022833"/>
    </source>
</evidence>
<accession>A0A1Y2FGV6</accession>
<organism evidence="6 7">
    <name type="scientific">Protomyces lactucae-debilis</name>
    <dbReference type="NCBI Taxonomy" id="2754530"/>
    <lineage>
        <taxon>Eukaryota</taxon>
        <taxon>Fungi</taxon>
        <taxon>Dikarya</taxon>
        <taxon>Ascomycota</taxon>
        <taxon>Taphrinomycotina</taxon>
        <taxon>Taphrinomycetes</taxon>
        <taxon>Taphrinales</taxon>
        <taxon>Protomycetaceae</taxon>
        <taxon>Protomyces</taxon>
    </lineage>
</organism>
<sequence length="113" mass="13087">MGLSYNKYIDKEPGKVYGCAKCKTHLAAVEAVIARSFQGQHGKAYLFETVCNVNEQRQEERNMTTGKHLVRDIHCRRCDQCVGWKYDKAYEEDQVYKEGKFILEYALLTKDLA</sequence>
<dbReference type="EMBL" id="MCFI01000010">
    <property type="protein sequence ID" value="ORY82045.1"/>
    <property type="molecule type" value="Genomic_DNA"/>
</dbReference>
<evidence type="ECO:0000259" key="5">
    <source>
        <dbReference type="PROSITE" id="PS51792"/>
    </source>
</evidence>
<proteinExistence type="inferred from homology"/>
<dbReference type="PROSITE" id="PS51792">
    <property type="entry name" value="YIPPEE"/>
    <property type="match status" value="1"/>
</dbReference>
<comment type="similarity">
    <text evidence="1 4">Belongs to the yippee family.</text>
</comment>
<gene>
    <name evidence="6" type="ORF">BCR37DRAFT_379965</name>
</gene>
<evidence type="ECO:0000313" key="6">
    <source>
        <dbReference type="EMBL" id="ORY82045.1"/>
    </source>
</evidence>
<evidence type="ECO:0000256" key="1">
    <source>
        <dbReference type="ARBA" id="ARBA00005613"/>
    </source>
</evidence>
<keyword evidence="2" id="KW-0479">Metal-binding</keyword>
<dbReference type="PANTHER" id="PTHR13848">
    <property type="entry name" value="PROTEIN YIPPEE-LIKE CG15309-RELATED"/>
    <property type="match status" value="1"/>
</dbReference>
<comment type="caution">
    <text evidence="6">The sequence shown here is derived from an EMBL/GenBank/DDBJ whole genome shotgun (WGS) entry which is preliminary data.</text>
</comment>
<keyword evidence="7" id="KW-1185">Reference proteome</keyword>
<protein>
    <recommendedName>
        <fullName evidence="4">Protein yippee-like</fullName>
    </recommendedName>
</protein>
<feature type="domain" description="Yippee" evidence="5">
    <location>
        <begin position="15"/>
        <end position="112"/>
    </location>
</feature>
<dbReference type="OMA" id="SSRIYGC"/>
<dbReference type="GO" id="GO:0046872">
    <property type="term" value="F:metal ion binding"/>
    <property type="evidence" value="ECO:0007669"/>
    <property type="project" value="UniProtKB-KW"/>
</dbReference>
<name>A0A1Y2FGV6_PROLT</name>